<dbReference type="GO" id="GO:0046872">
    <property type="term" value="F:metal ion binding"/>
    <property type="evidence" value="ECO:0007669"/>
    <property type="project" value="UniProtKB-KW"/>
</dbReference>
<keyword evidence="8 11" id="KW-0378">Hydrolase</keyword>
<keyword evidence="9" id="KW-0460">Magnesium</keyword>
<dbReference type="AlphaFoldDB" id="A0A7T5JNL1"/>
<evidence type="ECO:0000313" key="14">
    <source>
        <dbReference type="EMBL" id="QQE74548.1"/>
    </source>
</evidence>
<reference evidence="14 16" key="1">
    <citation type="submission" date="2020-12" db="EMBL/GenBank/DDBJ databases">
        <title>strain FJAT-54423T represents a novel species of the genus Brevibacillus.</title>
        <authorList>
            <person name="Tang R."/>
        </authorList>
    </citation>
    <scope>NUCLEOTIDE SEQUENCE [LARGE SCALE GENOMIC DNA]</scope>
    <source>
        <strain evidence="14 16">FJAT-54423</strain>
    </source>
</reference>
<dbReference type="InterPro" id="IPR006171">
    <property type="entry name" value="TOPRIM_dom"/>
</dbReference>
<dbReference type="CDD" id="cd01027">
    <property type="entry name" value="TOPRIM_RNase_M5_like"/>
    <property type="match status" value="1"/>
</dbReference>
<proteinExistence type="inferred from homology"/>
<evidence type="ECO:0000256" key="3">
    <source>
        <dbReference type="ARBA" id="ARBA00022552"/>
    </source>
</evidence>
<keyword evidence="1 11" id="KW-0963">Cytoplasm</keyword>
<sequence>MKIKEVIVVEGRDDTAAIKRAVDADTIETGGSAINDKTIERIRLAQSKRGVIIFTDPDYQGERIRKIISRAVPGCKHAFITQADGTRKGDIGVENASPETIVRALRDVRSEMAESPGEITADDMLQYGLTSGAGSKERRIKLGERLGVGYANAKQMLARLNAFQITREEFLEAMEAIQSADAEDRKEGQAR</sequence>
<comment type="function">
    <text evidence="11">Required for correct processing of both the 5' and 3' ends of 5S rRNA precursor. Cleaves both sides of a double-stranded region yielding mature 5S rRNA in one step.</text>
</comment>
<evidence type="ECO:0000256" key="1">
    <source>
        <dbReference type="ARBA" id="ARBA00022490"/>
    </source>
</evidence>
<keyword evidence="10 11" id="KW-0694">RNA-binding</keyword>
<name>A0A7T5JNL1_9BACL</name>
<feature type="domain" description="Toprim" evidence="13">
    <location>
        <begin position="4"/>
        <end position="87"/>
    </location>
</feature>
<keyword evidence="5" id="KW-0479">Metal-binding</keyword>
<evidence type="ECO:0000256" key="9">
    <source>
        <dbReference type="ARBA" id="ARBA00022842"/>
    </source>
</evidence>
<protein>
    <recommendedName>
        <fullName evidence="11 12">Ribonuclease M5</fullName>
        <ecNumber evidence="11 12">3.1.26.8</ecNumber>
    </recommendedName>
    <alternativeName>
        <fullName evidence="11">RNase M5</fullName>
    </alternativeName>
    <alternativeName>
        <fullName evidence="11">Ribosomal RNA terminal maturase M5</fullName>
    </alternativeName>
</protein>
<evidence type="ECO:0000256" key="11">
    <source>
        <dbReference type="HAMAP-Rule" id="MF_01469"/>
    </source>
</evidence>
<evidence type="ECO:0000313" key="17">
    <source>
        <dbReference type="Proteomes" id="UP000677234"/>
    </source>
</evidence>
<evidence type="ECO:0000313" key="16">
    <source>
        <dbReference type="Proteomes" id="UP000595847"/>
    </source>
</evidence>
<dbReference type="EMBL" id="CP073708">
    <property type="protein sequence ID" value="QUO41630.1"/>
    <property type="molecule type" value="Genomic_DNA"/>
</dbReference>
<dbReference type="Proteomes" id="UP000595847">
    <property type="component" value="Chromosome"/>
</dbReference>
<evidence type="ECO:0000256" key="8">
    <source>
        <dbReference type="ARBA" id="ARBA00022801"/>
    </source>
</evidence>
<organism evidence="14 16">
    <name type="scientific">Brevibacillus composti</name>
    <dbReference type="NCBI Taxonomy" id="2796470"/>
    <lineage>
        <taxon>Bacteria</taxon>
        <taxon>Bacillati</taxon>
        <taxon>Bacillota</taxon>
        <taxon>Bacilli</taxon>
        <taxon>Bacillales</taxon>
        <taxon>Paenibacillaceae</taxon>
        <taxon>Brevibacillus</taxon>
    </lineage>
</organism>
<keyword evidence="3 11" id="KW-0698">rRNA processing</keyword>
<dbReference type="KEGG" id="bcop:JD108_00615"/>
<comment type="similarity">
    <text evidence="11">Belongs to the ribonuclease M5 family.</text>
</comment>
<dbReference type="EC" id="3.1.26.8" evidence="11 12"/>
<evidence type="ECO:0000256" key="5">
    <source>
        <dbReference type="ARBA" id="ARBA00022723"/>
    </source>
</evidence>
<dbReference type="SUPFAM" id="SSF110455">
    <property type="entry name" value="Toprim domain"/>
    <property type="match status" value="1"/>
</dbReference>
<evidence type="ECO:0000256" key="6">
    <source>
        <dbReference type="ARBA" id="ARBA00022730"/>
    </source>
</evidence>
<keyword evidence="6 11" id="KW-0699">rRNA-binding</keyword>
<dbReference type="PANTHER" id="PTHR39156:SF1">
    <property type="entry name" value="RIBONUCLEASE M5"/>
    <property type="match status" value="1"/>
</dbReference>
<dbReference type="GO" id="GO:0006364">
    <property type="term" value="P:rRNA processing"/>
    <property type="evidence" value="ECO:0007669"/>
    <property type="project" value="UniProtKB-UniRule"/>
</dbReference>
<dbReference type="HAMAP" id="MF_01469">
    <property type="entry name" value="RNase_M5"/>
    <property type="match status" value="1"/>
</dbReference>
<dbReference type="EMBL" id="CP066308">
    <property type="protein sequence ID" value="QQE74548.1"/>
    <property type="molecule type" value="Genomic_DNA"/>
</dbReference>
<evidence type="ECO:0000313" key="15">
    <source>
        <dbReference type="EMBL" id="QUO41630.1"/>
    </source>
</evidence>
<dbReference type="FunFam" id="3.40.1360.10:FF:000006">
    <property type="entry name" value="Ribonuclease M5"/>
    <property type="match status" value="1"/>
</dbReference>
<keyword evidence="17" id="KW-1185">Reference proteome</keyword>
<keyword evidence="2 11" id="KW-0690">Ribosome biogenesis</keyword>
<dbReference type="Pfam" id="PF01751">
    <property type="entry name" value="Toprim"/>
    <property type="match status" value="1"/>
</dbReference>
<reference evidence="15" key="2">
    <citation type="submission" date="2021-04" db="EMBL/GenBank/DDBJ databases">
        <title>Brevibacillus composti FJAT-54423, complete genome.</title>
        <authorList>
            <person name="Tang R."/>
        </authorList>
    </citation>
    <scope>NUCLEOTIDE SEQUENCE</scope>
    <source>
        <strain evidence="15">FJAT-54424</strain>
    </source>
</reference>
<comment type="subcellular location">
    <subcellularLocation>
        <location evidence="11">Cytoplasm</location>
    </subcellularLocation>
</comment>
<keyword evidence="4 11" id="KW-0540">Nuclease</keyword>
<dbReference type="InterPro" id="IPR034141">
    <property type="entry name" value="TOPRIM_RNase_M5-like"/>
</dbReference>
<dbReference type="PANTHER" id="PTHR39156">
    <property type="entry name" value="RIBONUCLEASE M5"/>
    <property type="match status" value="1"/>
</dbReference>
<evidence type="ECO:0000256" key="7">
    <source>
        <dbReference type="ARBA" id="ARBA00022759"/>
    </source>
</evidence>
<evidence type="ECO:0000256" key="4">
    <source>
        <dbReference type="ARBA" id="ARBA00022722"/>
    </source>
</evidence>
<dbReference type="InterPro" id="IPR004466">
    <property type="entry name" value="RNase_M5"/>
</dbReference>
<dbReference type="RefSeq" id="WP_198828125.1">
    <property type="nucleotide sequence ID" value="NZ_CP066308.1"/>
</dbReference>
<dbReference type="SMART" id="SM00493">
    <property type="entry name" value="TOPRIM"/>
    <property type="match status" value="1"/>
</dbReference>
<dbReference type="GO" id="GO:0019843">
    <property type="term" value="F:rRNA binding"/>
    <property type="evidence" value="ECO:0007669"/>
    <property type="project" value="UniProtKB-KW"/>
</dbReference>
<dbReference type="GO" id="GO:0005737">
    <property type="term" value="C:cytoplasm"/>
    <property type="evidence" value="ECO:0007669"/>
    <property type="project" value="UniProtKB-SubCell"/>
</dbReference>
<dbReference type="NCBIfam" id="TIGR00334">
    <property type="entry name" value="5S_RNA_mat_M5"/>
    <property type="match status" value="1"/>
</dbReference>
<evidence type="ECO:0000256" key="12">
    <source>
        <dbReference type="NCBIfam" id="TIGR00334"/>
    </source>
</evidence>
<gene>
    <name evidence="11 14" type="primary">rnmV</name>
    <name evidence="14" type="ORF">JD108_00615</name>
    <name evidence="15" type="ORF">KDJ56_00615</name>
</gene>
<evidence type="ECO:0000256" key="10">
    <source>
        <dbReference type="ARBA" id="ARBA00022884"/>
    </source>
</evidence>
<dbReference type="Pfam" id="PF13331">
    <property type="entry name" value="DUF4093"/>
    <property type="match status" value="1"/>
</dbReference>
<accession>A0A7T5JNL1</accession>
<dbReference type="PROSITE" id="PS50880">
    <property type="entry name" value="TOPRIM"/>
    <property type="match status" value="1"/>
</dbReference>
<dbReference type="Gene3D" id="3.40.1360.10">
    <property type="match status" value="1"/>
</dbReference>
<dbReference type="Proteomes" id="UP000677234">
    <property type="component" value="Chromosome"/>
</dbReference>
<dbReference type="InterPro" id="IPR025156">
    <property type="entry name" value="RNase_M5_C"/>
</dbReference>
<comment type="catalytic activity">
    <reaction evidence="11">
        <text>Endonucleolytic cleavage of RNA, removing 21 and 42 nucleotides, respectively, from the 5'- and 3'-termini of a 5S-rRNA precursor.</text>
        <dbReference type="EC" id="3.1.26.8"/>
    </reaction>
</comment>
<keyword evidence="7 11" id="KW-0255">Endonuclease</keyword>
<evidence type="ECO:0000259" key="13">
    <source>
        <dbReference type="PROSITE" id="PS50880"/>
    </source>
</evidence>
<evidence type="ECO:0000256" key="2">
    <source>
        <dbReference type="ARBA" id="ARBA00022517"/>
    </source>
</evidence>
<dbReference type="GO" id="GO:0043822">
    <property type="term" value="F:ribonuclease M5 activity"/>
    <property type="evidence" value="ECO:0007669"/>
    <property type="project" value="UniProtKB-UniRule"/>
</dbReference>